<dbReference type="PANTHER" id="PTHR16231">
    <property type="entry name" value="COMM DOMAIN-CONTAINING PROTEIN 4-8 FAMILY MEMBER"/>
    <property type="match status" value="1"/>
</dbReference>
<dbReference type="InterPro" id="IPR017920">
    <property type="entry name" value="COMM"/>
</dbReference>
<dbReference type="InterPro" id="IPR047155">
    <property type="entry name" value="COMMD4/6/7/8"/>
</dbReference>
<sequence length="152" mass="16594">KIPKLTFDANLESGDVKAIIAVLGFILCSAAKRSVDGESLSGELQQLGLPKEHASVLCRSYEERQSPIQDWLSACSLRCDQLGSVCWQVDYTLSSSELQEVNEPMVHLIFNVDAAIPAAPPHPPSLSAELKQAQTLTFSEKPEKSHGTRLPH</sequence>
<feature type="domain" description="COMM" evidence="1">
    <location>
        <begin position="80"/>
        <end position="112"/>
    </location>
</feature>
<accession>A0A8C3NRY4</accession>
<dbReference type="PANTHER" id="PTHR16231:SF4">
    <property type="entry name" value="COMM DOMAIN-CONTAINING PROTEIN 4"/>
    <property type="match status" value="1"/>
</dbReference>
<proteinExistence type="predicted"/>
<keyword evidence="3" id="KW-1185">Reference proteome</keyword>
<evidence type="ECO:0000313" key="3">
    <source>
        <dbReference type="Proteomes" id="UP000694396"/>
    </source>
</evidence>
<reference evidence="2" key="1">
    <citation type="submission" date="2025-08" db="UniProtKB">
        <authorList>
            <consortium name="Ensembl"/>
        </authorList>
    </citation>
    <scope>IDENTIFICATION</scope>
</reference>
<organism evidence="2 3">
    <name type="scientific">Cyanoderma ruficeps</name>
    <name type="common">rufous-capped babbler</name>
    <dbReference type="NCBI Taxonomy" id="181631"/>
    <lineage>
        <taxon>Eukaryota</taxon>
        <taxon>Metazoa</taxon>
        <taxon>Chordata</taxon>
        <taxon>Craniata</taxon>
        <taxon>Vertebrata</taxon>
        <taxon>Euteleostomi</taxon>
        <taxon>Archelosauria</taxon>
        <taxon>Archosauria</taxon>
        <taxon>Dinosauria</taxon>
        <taxon>Saurischia</taxon>
        <taxon>Theropoda</taxon>
        <taxon>Coelurosauria</taxon>
        <taxon>Aves</taxon>
        <taxon>Neognathae</taxon>
        <taxon>Neoaves</taxon>
        <taxon>Telluraves</taxon>
        <taxon>Australaves</taxon>
        <taxon>Passeriformes</taxon>
        <taxon>Sylvioidea</taxon>
        <taxon>Timaliidae</taxon>
        <taxon>Cyanoderma</taxon>
    </lineage>
</organism>
<dbReference type="Ensembl" id="ENSCRFT00000002035.1">
    <property type="protein sequence ID" value="ENSCRFP00000001948.1"/>
    <property type="gene ID" value="ENSCRFG00000001633.1"/>
</dbReference>
<evidence type="ECO:0000313" key="2">
    <source>
        <dbReference type="Ensembl" id="ENSCRFP00000001948.1"/>
    </source>
</evidence>
<reference evidence="2" key="2">
    <citation type="submission" date="2025-09" db="UniProtKB">
        <authorList>
            <consortium name="Ensembl"/>
        </authorList>
    </citation>
    <scope>IDENTIFICATION</scope>
</reference>
<protein>
    <recommendedName>
        <fullName evidence="1">COMM domain-containing protein</fullName>
    </recommendedName>
</protein>
<dbReference type="AlphaFoldDB" id="A0A8C3NRY4"/>
<name>A0A8C3NRY4_9PASS</name>
<dbReference type="Pfam" id="PF07258">
    <property type="entry name" value="COMM_domain"/>
    <property type="match status" value="1"/>
</dbReference>
<evidence type="ECO:0000259" key="1">
    <source>
        <dbReference type="Pfam" id="PF07258"/>
    </source>
</evidence>
<dbReference type="Proteomes" id="UP000694396">
    <property type="component" value="Unplaced"/>
</dbReference>
<dbReference type="Pfam" id="PF21672">
    <property type="entry name" value="COMM_HN"/>
    <property type="match status" value="1"/>
</dbReference>